<dbReference type="PANTHER" id="PTHR36121">
    <property type="entry name" value="PROTEIN SXY"/>
    <property type="match status" value="1"/>
</dbReference>
<name>A0AAU7XDR9_9HYPH</name>
<dbReference type="InterPro" id="IPR007076">
    <property type="entry name" value="TfoX_N"/>
</dbReference>
<evidence type="ECO:0000259" key="2">
    <source>
        <dbReference type="Pfam" id="PF04993"/>
    </source>
</evidence>
<protein>
    <submittedName>
        <fullName evidence="3">TfoX/Sxy family protein</fullName>
    </submittedName>
</protein>
<dbReference type="RefSeq" id="WP_407050986.1">
    <property type="nucleotide sequence ID" value="NZ_CP158568.1"/>
</dbReference>
<gene>
    <name evidence="3" type="ORF">ABS361_06490</name>
</gene>
<dbReference type="EMBL" id="CP158568">
    <property type="protein sequence ID" value="XBY45891.1"/>
    <property type="molecule type" value="Genomic_DNA"/>
</dbReference>
<accession>A0AAU7XDR9</accession>
<feature type="domain" description="TfoX N-terminal" evidence="2">
    <location>
        <begin position="12"/>
        <end position="103"/>
    </location>
</feature>
<sequence>MDQGLIELIRELAEPIGGVAMKRMFGGVGLFRDGRMFGIVVADVLYFKVDAESAHLFEAEALEPFGYTAKTGERVVMSYRRAPERVFDDPDEFLIWARHGIGAAMRSAEKPTRKPAKPRAKAGSVRKAEPPDL</sequence>
<dbReference type="Pfam" id="PF04993">
    <property type="entry name" value="TfoX_N"/>
    <property type="match status" value="1"/>
</dbReference>
<dbReference type="InterPro" id="IPR047525">
    <property type="entry name" value="TfoX-like"/>
</dbReference>
<evidence type="ECO:0000313" key="3">
    <source>
        <dbReference type="EMBL" id="XBY45891.1"/>
    </source>
</evidence>
<dbReference type="SUPFAM" id="SSF159894">
    <property type="entry name" value="YgaC/TfoX-N like"/>
    <property type="match status" value="1"/>
</dbReference>
<evidence type="ECO:0000256" key="1">
    <source>
        <dbReference type="SAM" id="MobiDB-lite"/>
    </source>
</evidence>
<dbReference type="PANTHER" id="PTHR36121:SF1">
    <property type="entry name" value="PROTEIN SXY"/>
    <property type="match status" value="1"/>
</dbReference>
<dbReference type="AlphaFoldDB" id="A0AAU7XDR9"/>
<organism evidence="3">
    <name type="scientific">Methyloraptor flagellatus</name>
    <dbReference type="NCBI Taxonomy" id="3162530"/>
    <lineage>
        <taxon>Bacteria</taxon>
        <taxon>Pseudomonadati</taxon>
        <taxon>Pseudomonadota</taxon>
        <taxon>Alphaproteobacteria</taxon>
        <taxon>Hyphomicrobiales</taxon>
        <taxon>Ancalomicrobiaceae</taxon>
        <taxon>Methyloraptor</taxon>
    </lineage>
</organism>
<reference evidence="3" key="1">
    <citation type="submission" date="2024-06" db="EMBL/GenBank/DDBJ databases">
        <title>Methylostella associata gen. nov., sp. nov., a novel Ancalomicrobiaceae-affiliated facultatively methylotrophic bacteria that feed on methanotrophs of the genus Methylococcus.</title>
        <authorList>
            <person name="Saltykova V."/>
            <person name="Danilova O.V."/>
            <person name="Oshkin I.Y."/>
            <person name="Belova S.E."/>
            <person name="Pimenov N.V."/>
            <person name="Dedysh S.N."/>
        </authorList>
    </citation>
    <scope>NUCLEOTIDE SEQUENCE</scope>
    <source>
        <strain evidence="3">S20</strain>
    </source>
</reference>
<dbReference type="Gene3D" id="3.30.1460.30">
    <property type="entry name" value="YgaC/TfoX-N like chaperone"/>
    <property type="match status" value="1"/>
</dbReference>
<proteinExistence type="predicted"/>
<dbReference type="KEGG" id="mflg:ABS361_06490"/>
<feature type="region of interest" description="Disordered" evidence="1">
    <location>
        <begin position="104"/>
        <end position="133"/>
    </location>
</feature>